<dbReference type="Pfam" id="PF13392">
    <property type="entry name" value="HNH_3"/>
    <property type="match status" value="1"/>
</dbReference>
<dbReference type="InterPro" id="IPR003615">
    <property type="entry name" value="HNH_nuc"/>
</dbReference>
<dbReference type="Proteomes" id="UP000176752">
    <property type="component" value="Unassembled WGS sequence"/>
</dbReference>
<dbReference type="InterPro" id="IPR044925">
    <property type="entry name" value="His-Me_finger_sf"/>
</dbReference>
<comment type="caution">
    <text evidence="2">The sequence shown here is derived from an EMBL/GenBank/DDBJ whole genome shotgun (WGS) entry which is preliminary data.</text>
</comment>
<accession>A0A1G2DX45</accession>
<reference evidence="2 3" key="1">
    <citation type="journal article" date="2016" name="Nat. Commun.">
        <title>Thousands of microbial genomes shed light on interconnected biogeochemical processes in an aquifer system.</title>
        <authorList>
            <person name="Anantharaman K."/>
            <person name="Brown C.T."/>
            <person name="Hug L.A."/>
            <person name="Sharon I."/>
            <person name="Castelle C.J."/>
            <person name="Probst A.J."/>
            <person name="Thomas B.C."/>
            <person name="Singh A."/>
            <person name="Wilkins M.J."/>
            <person name="Karaoz U."/>
            <person name="Brodie E.L."/>
            <person name="Williams K.H."/>
            <person name="Hubbard S.S."/>
            <person name="Banfield J.F."/>
        </authorList>
    </citation>
    <scope>NUCLEOTIDE SEQUENCE [LARGE SCALE GENOMIC DNA]</scope>
</reference>
<dbReference type="SUPFAM" id="SSF54060">
    <property type="entry name" value="His-Me finger endonucleases"/>
    <property type="match status" value="1"/>
</dbReference>
<evidence type="ECO:0000313" key="3">
    <source>
        <dbReference type="Proteomes" id="UP000176752"/>
    </source>
</evidence>
<name>A0A1G2DX45_9BACT</name>
<feature type="domain" description="HNH nuclease" evidence="1">
    <location>
        <begin position="94"/>
        <end position="130"/>
    </location>
</feature>
<dbReference type="Gene3D" id="3.90.75.20">
    <property type="match status" value="1"/>
</dbReference>
<dbReference type="STRING" id="1801660.A2Z78_01870"/>
<evidence type="ECO:0000259" key="1">
    <source>
        <dbReference type="Pfam" id="PF13392"/>
    </source>
</evidence>
<dbReference type="EMBL" id="MHLV01000009">
    <property type="protein sequence ID" value="OGZ17932.1"/>
    <property type="molecule type" value="Genomic_DNA"/>
</dbReference>
<sequence length="153" mass="18178">MKKYQDKNWLYGKYYKEELYISEIAKECEVGITTISRWAAKFEIREIRDYKGSHKGSQNPYWRGGKYKDNVSGFIWVYNPKHPSATKKGYVAEHRLIMEKFIGRYLRGNEIVRHKNKIKDDNKIKNLEIVVLGEPNHLEKVFCPFCNKKLKVS</sequence>
<evidence type="ECO:0000313" key="2">
    <source>
        <dbReference type="EMBL" id="OGZ17932.1"/>
    </source>
</evidence>
<gene>
    <name evidence="2" type="ORF">A2Z78_01870</name>
</gene>
<proteinExistence type="predicted"/>
<protein>
    <recommendedName>
        <fullName evidence="1">HNH nuclease domain-containing protein</fullName>
    </recommendedName>
</protein>
<dbReference type="AlphaFoldDB" id="A0A1G2DX45"/>
<organism evidence="2 3">
    <name type="scientific">Candidatus Nealsonbacteria bacterium RBG_13_36_15</name>
    <dbReference type="NCBI Taxonomy" id="1801660"/>
    <lineage>
        <taxon>Bacteria</taxon>
        <taxon>Candidatus Nealsoniibacteriota</taxon>
    </lineage>
</organism>